<evidence type="ECO:0000313" key="9">
    <source>
        <dbReference type="Proteomes" id="UP000008694"/>
    </source>
</evidence>
<dbReference type="PROSITE" id="PS50042">
    <property type="entry name" value="CNMP_BINDING_3"/>
    <property type="match status" value="1"/>
</dbReference>
<keyword evidence="5" id="KW-0407">Ion channel</keyword>
<dbReference type="SUPFAM" id="SSF51206">
    <property type="entry name" value="cAMP-binding domain-like"/>
    <property type="match status" value="1"/>
</dbReference>
<keyword evidence="2" id="KW-0112">Calmodulin-binding</keyword>
<evidence type="ECO:0000256" key="1">
    <source>
        <dbReference type="ARBA" id="ARBA00022535"/>
    </source>
</evidence>
<name>D7M0F1_ARALL</name>
<keyword evidence="4" id="KW-0406">Ion transport</keyword>
<dbReference type="Gene3D" id="1.10.287.630">
    <property type="entry name" value="Helix hairpin bin"/>
    <property type="match status" value="1"/>
</dbReference>
<feature type="domain" description="Cyclic nucleotide-binding" evidence="7">
    <location>
        <begin position="232"/>
        <end position="309"/>
    </location>
</feature>
<dbReference type="PANTHER" id="PTHR45651:SF115">
    <property type="entry name" value="CYCLIC NUCLEOTIDE-GATED ION CHANNEL 7-RELATED"/>
    <property type="match status" value="1"/>
</dbReference>
<keyword evidence="4" id="KW-0813">Transport</keyword>
<evidence type="ECO:0000256" key="3">
    <source>
        <dbReference type="ARBA" id="ARBA00022992"/>
    </source>
</evidence>
<keyword evidence="6" id="KW-0472">Membrane</keyword>
<dbReference type="Gene3D" id="2.60.120.10">
    <property type="entry name" value="Jelly Rolls"/>
    <property type="match status" value="1"/>
</dbReference>
<accession>D7M0F1</accession>
<evidence type="ECO:0000256" key="4">
    <source>
        <dbReference type="ARBA" id="ARBA00023286"/>
    </source>
</evidence>
<feature type="transmembrane region" description="Helical" evidence="6">
    <location>
        <begin position="49"/>
        <end position="66"/>
    </location>
</feature>
<dbReference type="CDD" id="cd00038">
    <property type="entry name" value="CAP_ED"/>
    <property type="match status" value="1"/>
</dbReference>
<dbReference type="GO" id="GO:0030553">
    <property type="term" value="F:cGMP binding"/>
    <property type="evidence" value="ECO:0007669"/>
    <property type="project" value="UniProtKB-KW"/>
</dbReference>
<dbReference type="InterPro" id="IPR018490">
    <property type="entry name" value="cNMP-bd_dom_sf"/>
</dbReference>
<dbReference type="AlphaFoldDB" id="D7M0F1"/>
<dbReference type="EMBL" id="GL348718">
    <property type="protein sequence ID" value="EFH51011.1"/>
    <property type="molecule type" value="Genomic_DNA"/>
</dbReference>
<keyword evidence="6" id="KW-0812">Transmembrane</keyword>
<keyword evidence="4" id="KW-1071">Ligand-gated ion channel</keyword>
<evidence type="ECO:0000313" key="8">
    <source>
        <dbReference type="EMBL" id="EFH51011.1"/>
    </source>
</evidence>
<sequence>CGGVEVSSRVERNRCITDEKWLCRAVTSELKKTTGDFAVGAWAGAAHYLLWYMLASHITGAFWYMLSVERNDTCWRFACKFSQIRDSVFRFCIVGSSKSQRLSSRAANKYISRRGFVFQRVRSRVSSFALLLGNMLTVRLHLLTVRLEEMRIKRCDSEQYHRSLPQNLRERVRRYDQYKWLETRGVKEENLVQSLATDLRRDIKRHLCLSLVRRVPLFANMNERLLDNCERLKPSLYKESTFIVREGNPVNEMMFIIRGRLESVTLDVGRSCFFNRGLILKEGDFCGDKLLTWALDLKAGSILPSSTRT</sequence>
<dbReference type="eggNOG" id="KOG0498">
    <property type="taxonomic scope" value="Eukaryota"/>
</dbReference>
<keyword evidence="3" id="KW-0547">Nucleotide-binding</keyword>
<feature type="non-terminal residue" evidence="8">
    <location>
        <position position="1"/>
    </location>
</feature>
<organism evidence="9">
    <name type="scientific">Arabidopsis lyrata subsp. lyrata</name>
    <name type="common">Lyre-leaved rock-cress</name>
    <dbReference type="NCBI Taxonomy" id="81972"/>
    <lineage>
        <taxon>Eukaryota</taxon>
        <taxon>Viridiplantae</taxon>
        <taxon>Streptophyta</taxon>
        <taxon>Embryophyta</taxon>
        <taxon>Tracheophyta</taxon>
        <taxon>Spermatophyta</taxon>
        <taxon>Magnoliopsida</taxon>
        <taxon>eudicotyledons</taxon>
        <taxon>Gunneridae</taxon>
        <taxon>Pentapetalae</taxon>
        <taxon>rosids</taxon>
        <taxon>malvids</taxon>
        <taxon>Brassicales</taxon>
        <taxon>Brassicaceae</taxon>
        <taxon>Camelineae</taxon>
        <taxon>Arabidopsis</taxon>
    </lineage>
</organism>
<gene>
    <name evidence="8" type="ORF">ARALYDRAFT_663357</name>
</gene>
<dbReference type="GO" id="GO:0034220">
    <property type="term" value="P:monoatomic ion transmembrane transport"/>
    <property type="evidence" value="ECO:0007669"/>
    <property type="project" value="UniProtKB-KW"/>
</dbReference>
<dbReference type="Gramene" id="Al_scaffold_0006_3422">
    <property type="protein sequence ID" value="Al_scaffold_0006_3422"/>
    <property type="gene ID" value="Al_scaffold_0006_3422"/>
</dbReference>
<dbReference type="GO" id="GO:0005516">
    <property type="term" value="F:calmodulin binding"/>
    <property type="evidence" value="ECO:0007669"/>
    <property type="project" value="UniProtKB-KW"/>
</dbReference>
<dbReference type="InterPro" id="IPR014710">
    <property type="entry name" value="RmlC-like_jellyroll"/>
</dbReference>
<dbReference type="HOGENOM" id="CLU_078420_0_0_1"/>
<keyword evidence="3" id="KW-0142">cGMP-binding</keyword>
<protein>
    <submittedName>
        <fullName evidence="8">Predicted protein</fullName>
    </submittedName>
</protein>
<dbReference type="GO" id="GO:0016020">
    <property type="term" value="C:membrane"/>
    <property type="evidence" value="ECO:0007669"/>
    <property type="project" value="UniProtKB-SubCell"/>
</dbReference>
<evidence type="ECO:0000256" key="2">
    <source>
        <dbReference type="ARBA" id="ARBA00022860"/>
    </source>
</evidence>
<reference evidence="9" key="1">
    <citation type="journal article" date="2011" name="Nat. Genet.">
        <title>The Arabidopsis lyrata genome sequence and the basis of rapid genome size change.</title>
        <authorList>
            <person name="Hu T.T."/>
            <person name="Pattyn P."/>
            <person name="Bakker E.G."/>
            <person name="Cao J."/>
            <person name="Cheng J.-F."/>
            <person name="Clark R.M."/>
            <person name="Fahlgren N."/>
            <person name="Fawcett J.A."/>
            <person name="Grimwood J."/>
            <person name="Gundlach H."/>
            <person name="Haberer G."/>
            <person name="Hollister J.D."/>
            <person name="Ossowski S."/>
            <person name="Ottilar R.P."/>
            <person name="Salamov A.A."/>
            <person name="Schneeberger K."/>
            <person name="Spannagl M."/>
            <person name="Wang X."/>
            <person name="Yang L."/>
            <person name="Nasrallah M.E."/>
            <person name="Bergelson J."/>
            <person name="Carrington J.C."/>
            <person name="Gaut B.S."/>
            <person name="Schmutz J."/>
            <person name="Mayer K.F.X."/>
            <person name="Van de Peer Y."/>
            <person name="Grigoriev I.V."/>
            <person name="Nordborg M."/>
            <person name="Weigel D."/>
            <person name="Guo Y.-L."/>
        </authorList>
    </citation>
    <scope>NUCLEOTIDE SEQUENCE [LARGE SCALE GENOMIC DNA]</scope>
    <source>
        <strain evidence="9">cv. MN47</strain>
    </source>
</reference>
<dbReference type="STRING" id="81972.D7M0F1"/>
<dbReference type="GO" id="GO:0030552">
    <property type="term" value="F:cAMP binding"/>
    <property type="evidence" value="ECO:0007669"/>
    <property type="project" value="UniProtKB-KW"/>
</dbReference>
<dbReference type="PANTHER" id="PTHR45651">
    <property type="entry name" value="CYCLIC NUCLEOTIDE-GATED ION CHANNEL 15-RELATED-RELATED"/>
    <property type="match status" value="1"/>
</dbReference>
<keyword evidence="6" id="KW-1133">Transmembrane helix</keyword>
<feature type="transmembrane region" description="Helical" evidence="6">
    <location>
        <begin position="128"/>
        <end position="147"/>
    </location>
</feature>
<evidence type="ECO:0000256" key="5">
    <source>
        <dbReference type="ARBA" id="ARBA00023303"/>
    </source>
</evidence>
<proteinExistence type="predicted"/>
<dbReference type="Proteomes" id="UP000008694">
    <property type="component" value="Unassembled WGS sequence"/>
</dbReference>
<keyword evidence="9" id="KW-1185">Reference proteome</keyword>
<evidence type="ECO:0000259" key="7">
    <source>
        <dbReference type="PROSITE" id="PS50042"/>
    </source>
</evidence>
<evidence type="ECO:0000256" key="6">
    <source>
        <dbReference type="SAM" id="Phobius"/>
    </source>
</evidence>
<keyword evidence="1" id="KW-0140">cGMP</keyword>
<dbReference type="InterPro" id="IPR000595">
    <property type="entry name" value="cNMP-bd_dom"/>
</dbReference>